<dbReference type="Gene3D" id="3.40.50.720">
    <property type="entry name" value="NAD(P)-binding Rossmann-like Domain"/>
    <property type="match status" value="1"/>
</dbReference>
<evidence type="ECO:0000313" key="2">
    <source>
        <dbReference type="Proteomes" id="UP001280581"/>
    </source>
</evidence>
<dbReference type="Pfam" id="PF00106">
    <property type="entry name" value="adh_short"/>
    <property type="match status" value="1"/>
</dbReference>
<accession>A0AAN6M6S3</accession>
<dbReference type="PRINTS" id="PR00081">
    <property type="entry name" value="GDHRDH"/>
</dbReference>
<sequence length="298" mass="32761">MLTMQVQLQGVFRATFINLAELTTMPSFVITGASRGIGYEFLRQFSSEPGNVVIGLVRNKLATDRKISEDPTLKDRSNIHTFTVDITNYEHIQNSVSEVSKITGGSLDFLIANAGLVTPFDQFDGIGDLADQAEQITKELRDMFDVNVIGNIHLFNLFLPLIQKGEAKKIIAITSGYSDVELTRVWDVTLAPLYSASKAALNMIMAKFSAQYRKDGILFLGLAPGQVDVGHNEEATPEQAGRFGAVFGRIVPQYAPTFKGLITPTESVSLMRRVIENAAVEKGYGGDFVSQFGNKQWL</sequence>
<reference evidence="1 2" key="1">
    <citation type="submission" date="2021-02" db="EMBL/GenBank/DDBJ databases">
        <title>Genome assembly of Pseudopithomyces chartarum.</title>
        <authorList>
            <person name="Jauregui R."/>
            <person name="Singh J."/>
            <person name="Voisey C."/>
        </authorList>
    </citation>
    <scope>NUCLEOTIDE SEQUENCE [LARGE SCALE GENOMIC DNA]</scope>
    <source>
        <strain evidence="1 2">AGR01</strain>
    </source>
</reference>
<comment type="caution">
    <text evidence="1">The sequence shown here is derived from an EMBL/GenBank/DDBJ whole genome shotgun (WGS) entry which is preliminary data.</text>
</comment>
<dbReference type="PANTHER" id="PTHR45458:SF3">
    <property type="entry name" value="CHAIN DEHYDROGENASE (ATSC), PUTATIVE-RELATED"/>
    <property type="match status" value="1"/>
</dbReference>
<dbReference type="InterPro" id="IPR002347">
    <property type="entry name" value="SDR_fam"/>
</dbReference>
<protein>
    <submittedName>
        <fullName evidence="1">Uncharacterized protein</fullName>
    </submittedName>
</protein>
<proteinExistence type="predicted"/>
<gene>
    <name evidence="1" type="ORF">GRF29_1g2364138</name>
</gene>
<dbReference type="GO" id="GO:0016616">
    <property type="term" value="F:oxidoreductase activity, acting on the CH-OH group of donors, NAD or NADP as acceptor"/>
    <property type="evidence" value="ECO:0007669"/>
    <property type="project" value="TreeGrafter"/>
</dbReference>
<keyword evidence="2" id="KW-1185">Reference proteome</keyword>
<name>A0AAN6M6S3_9PLEO</name>
<dbReference type="EMBL" id="WVTA01000001">
    <property type="protein sequence ID" value="KAK3217234.1"/>
    <property type="molecule type" value="Genomic_DNA"/>
</dbReference>
<dbReference type="InterPro" id="IPR036291">
    <property type="entry name" value="NAD(P)-bd_dom_sf"/>
</dbReference>
<dbReference type="InterPro" id="IPR052184">
    <property type="entry name" value="SDR_enzymes"/>
</dbReference>
<dbReference type="PANTHER" id="PTHR45458">
    <property type="entry name" value="SHORT-CHAIN DEHYDROGENASE/REDUCTASE SDR"/>
    <property type="match status" value="1"/>
</dbReference>
<evidence type="ECO:0000313" key="1">
    <source>
        <dbReference type="EMBL" id="KAK3217234.1"/>
    </source>
</evidence>
<dbReference type="Proteomes" id="UP001280581">
    <property type="component" value="Unassembled WGS sequence"/>
</dbReference>
<organism evidence="1 2">
    <name type="scientific">Pseudopithomyces chartarum</name>
    <dbReference type="NCBI Taxonomy" id="1892770"/>
    <lineage>
        <taxon>Eukaryota</taxon>
        <taxon>Fungi</taxon>
        <taxon>Dikarya</taxon>
        <taxon>Ascomycota</taxon>
        <taxon>Pezizomycotina</taxon>
        <taxon>Dothideomycetes</taxon>
        <taxon>Pleosporomycetidae</taxon>
        <taxon>Pleosporales</taxon>
        <taxon>Massarineae</taxon>
        <taxon>Didymosphaeriaceae</taxon>
        <taxon>Pseudopithomyces</taxon>
    </lineage>
</organism>
<dbReference type="SUPFAM" id="SSF51735">
    <property type="entry name" value="NAD(P)-binding Rossmann-fold domains"/>
    <property type="match status" value="1"/>
</dbReference>
<dbReference type="AlphaFoldDB" id="A0AAN6M6S3"/>